<proteinExistence type="predicted"/>
<sequence>MKNGPVNYSKFIVGFIGLFLGILGFSFTQLWFILGMGLALFIASIVAG</sequence>
<keyword evidence="1" id="KW-0472">Membrane</keyword>
<dbReference type="Proteomes" id="UP000199068">
    <property type="component" value="Unassembled WGS sequence"/>
</dbReference>
<protein>
    <submittedName>
        <fullName evidence="2">Uncharacterized protein</fullName>
    </submittedName>
</protein>
<keyword evidence="1" id="KW-0812">Transmembrane</keyword>
<evidence type="ECO:0000313" key="2">
    <source>
        <dbReference type="EMBL" id="SDM29488.1"/>
    </source>
</evidence>
<evidence type="ECO:0000313" key="3">
    <source>
        <dbReference type="Proteomes" id="UP000199068"/>
    </source>
</evidence>
<reference evidence="2 3" key="1">
    <citation type="submission" date="2016-10" db="EMBL/GenBank/DDBJ databases">
        <authorList>
            <person name="de Groot N.N."/>
        </authorList>
    </citation>
    <scope>NUCLEOTIDE SEQUENCE [LARGE SCALE GENOMIC DNA]</scope>
    <source>
        <strain evidence="2 3">DSM 797</strain>
    </source>
</reference>
<dbReference type="RefSeq" id="WP_170139049.1">
    <property type="nucleotide sequence ID" value="NZ_FNGW01000008.1"/>
</dbReference>
<dbReference type="AlphaFoldDB" id="A0A1G9S1Q3"/>
<name>A0A1G9S1Q3_9FIRM</name>
<gene>
    <name evidence="2" type="ORF">SAMN04515677_10857</name>
</gene>
<feature type="transmembrane region" description="Helical" evidence="1">
    <location>
        <begin position="12"/>
        <end position="45"/>
    </location>
</feature>
<dbReference type="EMBL" id="FNGW01000008">
    <property type="protein sequence ID" value="SDM29488.1"/>
    <property type="molecule type" value="Genomic_DNA"/>
</dbReference>
<organism evidence="2 3">
    <name type="scientific">Romboutsia lituseburensis DSM 797</name>
    <dbReference type="NCBI Taxonomy" id="1121325"/>
    <lineage>
        <taxon>Bacteria</taxon>
        <taxon>Bacillati</taxon>
        <taxon>Bacillota</taxon>
        <taxon>Clostridia</taxon>
        <taxon>Peptostreptococcales</taxon>
        <taxon>Peptostreptococcaceae</taxon>
        <taxon>Romboutsia</taxon>
    </lineage>
</organism>
<keyword evidence="3" id="KW-1185">Reference proteome</keyword>
<evidence type="ECO:0000256" key="1">
    <source>
        <dbReference type="SAM" id="Phobius"/>
    </source>
</evidence>
<accession>A0A1G9S1Q3</accession>
<keyword evidence="1" id="KW-1133">Transmembrane helix</keyword>